<evidence type="ECO:0000313" key="3">
    <source>
        <dbReference type="EMBL" id="SMO97264.1"/>
    </source>
</evidence>
<dbReference type="Pfam" id="PF00565">
    <property type="entry name" value="SNase"/>
    <property type="match status" value="1"/>
</dbReference>
<dbReference type="SMART" id="SM00318">
    <property type="entry name" value="SNc"/>
    <property type="match status" value="1"/>
</dbReference>
<dbReference type="InterPro" id="IPR035437">
    <property type="entry name" value="SNase_OB-fold_sf"/>
</dbReference>
<dbReference type="InterPro" id="IPR016071">
    <property type="entry name" value="Staphylococal_nuclease_OB-fold"/>
</dbReference>
<dbReference type="Proteomes" id="UP000319014">
    <property type="component" value="Unassembled WGS sequence"/>
</dbReference>
<evidence type="ECO:0000256" key="1">
    <source>
        <dbReference type="SAM" id="SignalP"/>
    </source>
</evidence>
<name>A0A521FMB5_9RHOB</name>
<dbReference type="PROSITE" id="PS50830">
    <property type="entry name" value="TNASE_3"/>
    <property type="match status" value="1"/>
</dbReference>
<reference evidence="3 4" key="1">
    <citation type="submission" date="2017-05" db="EMBL/GenBank/DDBJ databases">
        <authorList>
            <person name="Varghese N."/>
            <person name="Submissions S."/>
        </authorList>
    </citation>
    <scope>NUCLEOTIDE SEQUENCE [LARGE SCALE GENOMIC DNA]</scope>
    <source>
        <strain evidence="3 4">DSM 100094</strain>
    </source>
</reference>
<dbReference type="PANTHER" id="PTHR12302:SF26">
    <property type="entry name" value="BLR1266 PROTEIN"/>
    <property type="match status" value="1"/>
</dbReference>
<feature type="domain" description="TNase-like" evidence="2">
    <location>
        <begin position="28"/>
        <end position="146"/>
    </location>
</feature>
<dbReference type="OrthoDB" id="9805504at2"/>
<dbReference type="EMBL" id="FXTK01000027">
    <property type="protein sequence ID" value="SMO97264.1"/>
    <property type="molecule type" value="Genomic_DNA"/>
</dbReference>
<organism evidence="3 4">
    <name type="scientific">Paracoccus laeviglucosivorans</name>
    <dbReference type="NCBI Taxonomy" id="1197861"/>
    <lineage>
        <taxon>Bacteria</taxon>
        <taxon>Pseudomonadati</taxon>
        <taxon>Pseudomonadota</taxon>
        <taxon>Alphaproteobacteria</taxon>
        <taxon>Rhodobacterales</taxon>
        <taxon>Paracoccaceae</taxon>
        <taxon>Paracoccus</taxon>
    </lineage>
</organism>
<dbReference type="GO" id="GO:0004519">
    <property type="term" value="F:endonuclease activity"/>
    <property type="evidence" value="ECO:0007669"/>
    <property type="project" value="UniProtKB-KW"/>
</dbReference>
<dbReference type="Gene3D" id="2.40.50.90">
    <property type="match status" value="1"/>
</dbReference>
<dbReference type="AlphaFoldDB" id="A0A521FMB5"/>
<feature type="chain" id="PRO_5022042712" evidence="1">
    <location>
        <begin position="23"/>
        <end position="171"/>
    </location>
</feature>
<dbReference type="RefSeq" id="WP_142664777.1">
    <property type="nucleotide sequence ID" value="NZ_FXTK01000027.1"/>
</dbReference>
<dbReference type="InterPro" id="IPR010916">
    <property type="entry name" value="TonB_box_CS"/>
</dbReference>
<gene>
    <name evidence="3" type="ORF">SAMN06265221_12737</name>
</gene>
<dbReference type="SUPFAM" id="SSF50199">
    <property type="entry name" value="Staphylococcal nuclease"/>
    <property type="match status" value="1"/>
</dbReference>
<keyword evidence="1" id="KW-0732">Signal</keyword>
<keyword evidence="3" id="KW-0255">Endonuclease</keyword>
<accession>A0A521FMB5</accession>
<proteinExistence type="predicted"/>
<dbReference type="PANTHER" id="PTHR12302">
    <property type="entry name" value="EBNA2 BINDING PROTEIN P100"/>
    <property type="match status" value="1"/>
</dbReference>
<sequence length="171" mass="18880">MTRSLASNFALFLFATCASAGAADIVGIATVIDGDTIEVHGERIRLAGIDAPEAAQLCQTPKGRPWRCGQQAALALAGHLSQRIVHCVPTGRDRYRRVLAYCRVKGDDIGLWMVSSGRAVGYYDRDKRYGEAERTAVRRKIGIWQGAFERPHLWRKARRDGVKSPKQGVTN</sequence>
<protein>
    <submittedName>
        <fullName evidence="3">Endonuclease YncB, thermonuclease family</fullName>
    </submittedName>
</protein>
<keyword evidence="3" id="KW-0378">Hydrolase</keyword>
<keyword evidence="4" id="KW-1185">Reference proteome</keyword>
<feature type="signal peptide" evidence="1">
    <location>
        <begin position="1"/>
        <end position="22"/>
    </location>
</feature>
<evidence type="ECO:0000259" key="2">
    <source>
        <dbReference type="PROSITE" id="PS50830"/>
    </source>
</evidence>
<dbReference type="PROSITE" id="PS00430">
    <property type="entry name" value="TONB_DEPENDENT_REC_1"/>
    <property type="match status" value="1"/>
</dbReference>
<evidence type="ECO:0000313" key="4">
    <source>
        <dbReference type="Proteomes" id="UP000319014"/>
    </source>
</evidence>
<keyword evidence="3" id="KW-0540">Nuclease</keyword>